<keyword evidence="5" id="KW-0472">Membrane</keyword>
<dbReference type="InterPro" id="IPR035914">
    <property type="entry name" value="Sperma_CUB_dom_sf"/>
</dbReference>
<dbReference type="PANTHER" id="PTHR24251">
    <property type="entry name" value="OVOCHYMASE-RELATED"/>
    <property type="match status" value="1"/>
</dbReference>
<evidence type="ECO:0000259" key="6">
    <source>
        <dbReference type="PROSITE" id="PS01180"/>
    </source>
</evidence>
<keyword evidence="1" id="KW-0677">Repeat</keyword>
<dbReference type="RefSeq" id="XP_067156599.1">
    <property type="nucleotide sequence ID" value="XM_067300498.1"/>
</dbReference>
<keyword evidence="2" id="KW-1015">Disulfide bond</keyword>
<organism evidence="7 8">
    <name type="scientific">Apteryx mantelli</name>
    <name type="common">North Island brown kiwi</name>
    <dbReference type="NCBI Taxonomy" id="2696672"/>
    <lineage>
        <taxon>Eukaryota</taxon>
        <taxon>Metazoa</taxon>
        <taxon>Chordata</taxon>
        <taxon>Craniata</taxon>
        <taxon>Vertebrata</taxon>
        <taxon>Euteleostomi</taxon>
        <taxon>Archelosauria</taxon>
        <taxon>Archosauria</taxon>
        <taxon>Dinosauria</taxon>
        <taxon>Saurischia</taxon>
        <taxon>Theropoda</taxon>
        <taxon>Coelurosauria</taxon>
        <taxon>Aves</taxon>
        <taxon>Palaeognathae</taxon>
        <taxon>Apterygiformes</taxon>
        <taxon>Apterygidae</taxon>
        <taxon>Apteryx</taxon>
    </lineage>
</organism>
<evidence type="ECO:0000256" key="5">
    <source>
        <dbReference type="SAM" id="Phobius"/>
    </source>
</evidence>
<name>A0ABM4EV62_9AVES</name>
<dbReference type="SMART" id="SM00042">
    <property type="entry name" value="CUB"/>
    <property type="match status" value="3"/>
</dbReference>
<evidence type="ECO:0000256" key="2">
    <source>
        <dbReference type="ARBA" id="ARBA00023157"/>
    </source>
</evidence>
<evidence type="ECO:0000256" key="1">
    <source>
        <dbReference type="ARBA" id="ARBA00022737"/>
    </source>
</evidence>
<feature type="region of interest" description="Disordered" evidence="4">
    <location>
        <begin position="23"/>
        <end position="84"/>
    </location>
</feature>
<feature type="compositionally biased region" description="Polar residues" evidence="4">
    <location>
        <begin position="40"/>
        <end position="49"/>
    </location>
</feature>
<dbReference type="PROSITE" id="PS01180">
    <property type="entry name" value="CUB"/>
    <property type="match status" value="3"/>
</dbReference>
<feature type="domain" description="CUB" evidence="6">
    <location>
        <begin position="219"/>
        <end position="331"/>
    </location>
</feature>
<dbReference type="SUPFAM" id="SSF49854">
    <property type="entry name" value="Spermadhesin, CUB domain"/>
    <property type="match status" value="3"/>
</dbReference>
<evidence type="ECO:0000313" key="8">
    <source>
        <dbReference type="RefSeq" id="XP_067156599.1"/>
    </source>
</evidence>
<keyword evidence="7" id="KW-1185">Reference proteome</keyword>
<dbReference type="Gene3D" id="2.60.120.290">
    <property type="entry name" value="Spermadhesin, CUB domain"/>
    <property type="match status" value="3"/>
</dbReference>
<dbReference type="InterPro" id="IPR000859">
    <property type="entry name" value="CUB_dom"/>
</dbReference>
<protein>
    <submittedName>
        <fullName evidence="8">CUB domain-containing protein 2</fullName>
    </submittedName>
</protein>
<dbReference type="GeneID" id="106497631"/>
<dbReference type="Gene3D" id="2.60.40.3210">
    <property type="entry name" value="Zona pellucida, ZP-N domain"/>
    <property type="match status" value="1"/>
</dbReference>
<evidence type="ECO:0000256" key="4">
    <source>
        <dbReference type="SAM" id="MobiDB-lite"/>
    </source>
</evidence>
<keyword evidence="5" id="KW-1133">Transmembrane helix</keyword>
<accession>A0ABM4EV62</accession>
<dbReference type="Proteomes" id="UP001652627">
    <property type="component" value="Chromosome 8"/>
</dbReference>
<evidence type="ECO:0000313" key="7">
    <source>
        <dbReference type="Proteomes" id="UP001652627"/>
    </source>
</evidence>
<reference evidence="8" key="1">
    <citation type="submission" date="2025-08" db="UniProtKB">
        <authorList>
            <consortium name="RefSeq"/>
        </authorList>
    </citation>
    <scope>IDENTIFICATION</scope>
    <source>
        <tissue evidence="8">Blood</tissue>
    </source>
</reference>
<dbReference type="Pfam" id="PF00431">
    <property type="entry name" value="CUB"/>
    <property type="match status" value="3"/>
</dbReference>
<dbReference type="PANTHER" id="PTHR24251:SF47">
    <property type="entry name" value="CUB DOMAIN-CONTAINING PROTEIN 2"/>
    <property type="match status" value="1"/>
</dbReference>
<feature type="domain" description="CUB" evidence="6">
    <location>
        <begin position="104"/>
        <end position="217"/>
    </location>
</feature>
<dbReference type="CDD" id="cd00041">
    <property type="entry name" value="CUB"/>
    <property type="match status" value="3"/>
</dbReference>
<sequence>MATSPPPQPPRLGIYSSGVIPLPPSPRHFAASPPQLPRQIPSQCNSESMETAKRRGLAARVRPAPAQPGQGWRRRALWSPPRPPVPGSGRVSHLRAVFCAGIKCGGVLSAPSGNFCSPNFPGLYPYDTECTWLIVVAEGSSVLLTFSHFDLEYHDACGYDYLQVYNGVTRDRGNLLGTFCGRRPPPSFTSSWHVLAVIFHSDKHVASHGFAAAYRRDVCGGELTALSGEITSPDYPDSYPNNAECRWNIRAAAGAGVTLVFADFQVENDEECSFDYVALFDGPTAAAARLGRYCGSRSPPRAVSSGRELLVVFKSDFNIGGRGFKAYFYSGECQEVYTAVKGNFSSPQYPNFYPNNLKCQWTIQLPPGYRIKVFFLDLDLEGRSSLTDGCDYDHLAAFDGGAENASLLGKWCGRERSSPIVSSGNKLLLVLRTDRNTAKRGFALAYVGVVPVNVSCTRTDFHIQIPVQSLAPLERHRVYLGSPSCAAQVAGPNFRIHTRFDACGSESQRRNNTSVIVSVLYIDFSAGGHEDVHRYEVQCEPKRKEAWVSLLAGPDPQQPSPRAENLADGQRREAEAPGAHGAQSQDTSDVVFISICILAGLLMVIAVVGLVLL</sequence>
<feature type="domain" description="CUB" evidence="6">
    <location>
        <begin position="333"/>
        <end position="449"/>
    </location>
</feature>
<feature type="transmembrane region" description="Helical" evidence="5">
    <location>
        <begin position="590"/>
        <end position="612"/>
    </location>
</feature>
<gene>
    <name evidence="8" type="primary">CDCP2</name>
</gene>
<keyword evidence="5" id="KW-0812">Transmembrane</keyword>
<evidence type="ECO:0000256" key="3">
    <source>
        <dbReference type="PROSITE-ProRule" id="PRU00059"/>
    </source>
</evidence>
<proteinExistence type="predicted"/>
<feature type="region of interest" description="Disordered" evidence="4">
    <location>
        <begin position="552"/>
        <end position="583"/>
    </location>
</feature>
<comment type="caution">
    <text evidence="3">Lacks conserved residue(s) required for the propagation of feature annotation.</text>
</comment>